<dbReference type="EMBL" id="CAJVPT010063854">
    <property type="protein sequence ID" value="CAG8769362.1"/>
    <property type="molecule type" value="Genomic_DNA"/>
</dbReference>
<evidence type="ECO:0000313" key="1">
    <source>
        <dbReference type="EMBL" id="CAG8769362.1"/>
    </source>
</evidence>
<sequence>IKRERGDMDDIDYEKLDWMGDEEIDGREGTMQDDMEREADSQYF</sequence>
<dbReference type="Proteomes" id="UP000789525">
    <property type="component" value="Unassembled WGS sequence"/>
</dbReference>
<evidence type="ECO:0000313" key="2">
    <source>
        <dbReference type="Proteomes" id="UP000789525"/>
    </source>
</evidence>
<name>A0ACA9QY74_9GLOM</name>
<gene>
    <name evidence="1" type="ORF">ACOLOM_LOCUS13676</name>
</gene>
<organism evidence="1 2">
    <name type="scientific">Acaulospora colombiana</name>
    <dbReference type="NCBI Taxonomy" id="27376"/>
    <lineage>
        <taxon>Eukaryota</taxon>
        <taxon>Fungi</taxon>
        <taxon>Fungi incertae sedis</taxon>
        <taxon>Mucoromycota</taxon>
        <taxon>Glomeromycotina</taxon>
        <taxon>Glomeromycetes</taxon>
        <taxon>Diversisporales</taxon>
        <taxon>Acaulosporaceae</taxon>
        <taxon>Acaulospora</taxon>
    </lineage>
</organism>
<reference evidence="1" key="1">
    <citation type="submission" date="2021-06" db="EMBL/GenBank/DDBJ databases">
        <authorList>
            <person name="Kallberg Y."/>
            <person name="Tangrot J."/>
            <person name="Rosling A."/>
        </authorList>
    </citation>
    <scope>NUCLEOTIDE SEQUENCE</scope>
    <source>
        <strain evidence="1">CL356</strain>
    </source>
</reference>
<proteinExistence type="predicted"/>
<accession>A0ACA9QY74</accession>
<keyword evidence="2" id="KW-1185">Reference proteome</keyword>
<comment type="caution">
    <text evidence="1">The sequence shown here is derived from an EMBL/GenBank/DDBJ whole genome shotgun (WGS) entry which is preliminary data.</text>
</comment>
<feature type="non-terminal residue" evidence="1">
    <location>
        <position position="1"/>
    </location>
</feature>
<protein>
    <submittedName>
        <fullName evidence="1">14160_t:CDS:1</fullName>
    </submittedName>
</protein>